<dbReference type="PANTHER" id="PTHR12000">
    <property type="entry name" value="HEMOGLOBINASE FAMILY MEMBER"/>
    <property type="match status" value="1"/>
</dbReference>
<name>V4MD29_EUTSA</name>
<evidence type="ECO:0000256" key="9">
    <source>
        <dbReference type="ARBA" id="ARBA00022807"/>
    </source>
</evidence>
<dbReference type="OMA" id="RGVIINH"/>
<dbReference type="AlphaFoldDB" id="V4MD29"/>
<dbReference type="InterPro" id="IPR048501">
    <property type="entry name" value="Legum_prodom"/>
</dbReference>
<keyword evidence="8" id="KW-0378">Hydrolase</keyword>
<organism evidence="15 16">
    <name type="scientific">Eutrema salsugineum</name>
    <name type="common">Saltwater cress</name>
    <name type="synonym">Sisymbrium salsugineum</name>
    <dbReference type="NCBI Taxonomy" id="72664"/>
    <lineage>
        <taxon>Eukaryota</taxon>
        <taxon>Viridiplantae</taxon>
        <taxon>Streptophyta</taxon>
        <taxon>Embryophyta</taxon>
        <taxon>Tracheophyta</taxon>
        <taxon>Spermatophyta</taxon>
        <taxon>Magnoliopsida</taxon>
        <taxon>eudicotyledons</taxon>
        <taxon>Gunneridae</taxon>
        <taxon>Pentapetalae</taxon>
        <taxon>rosids</taxon>
        <taxon>malvids</taxon>
        <taxon>Brassicales</taxon>
        <taxon>Brassicaceae</taxon>
        <taxon>Eutremeae</taxon>
        <taxon>Eutrema</taxon>
    </lineage>
</organism>
<comment type="similarity">
    <text evidence="3">Belongs to the peptidase C13 family.</text>
</comment>
<keyword evidence="7 13" id="KW-0732">Signal</keyword>
<keyword evidence="11" id="KW-0325">Glycoprotein</keyword>
<keyword evidence="16" id="KW-1185">Reference proteome</keyword>
<reference evidence="15 16" key="1">
    <citation type="journal article" date="2013" name="Front. Plant Sci.">
        <title>The Reference Genome of the Halophytic Plant Eutrema salsugineum.</title>
        <authorList>
            <person name="Yang R."/>
            <person name="Jarvis D.E."/>
            <person name="Chen H."/>
            <person name="Beilstein M.A."/>
            <person name="Grimwood J."/>
            <person name="Jenkins J."/>
            <person name="Shu S."/>
            <person name="Prochnik S."/>
            <person name="Xin M."/>
            <person name="Ma C."/>
            <person name="Schmutz J."/>
            <person name="Wing R.A."/>
            <person name="Mitchell-Olds T."/>
            <person name="Schumaker K.S."/>
            <person name="Wang X."/>
        </authorList>
    </citation>
    <scope>NUCLEOTIDE SEQUENCE [LARGE SCALE GENOMIC DNA]</scope>
</reference>
<evidence type="ECO:0000256" key="2">
    <source>
        <dbReference type="ARBA" id="ARBA00004116"/>
    </source>
</evidence>
<dbReference type="KEGG" id="eus:EUTSA_v10023430mg"/>
<dbReference type="CDD" id="cd21115">
    <property type="entry name" value="legumain_C"/>
    <property type="match status" value="1"/>
</dbReference>
<protein>
    <recommendedName>
        <fullName evidence="4">legumain</fullName>
        <ecNumber evidence="4">3.4.22.34</ecNumber>
    </recommendedName>
</protein>
<dbReference type="InterPro" id="IPR046427">
    <property type="entry name" value="Legumain_prodom_sf"/>
</dbReference>
<dbReference type="Pfam" id="PF20985">
    <property type="entry name" value="Legum_prodom"/>
    <property type="match status" value="1"/>
</dbReference>
<keyword evidence="5" id="KW-0926">Vacuole</keyword>
<dbReference type="Proteomes" id="UP000030689">
    <property type="component" value="Unassembled WGS sequence"/>
</dbReference>
<accession>V4MD29</accession>
<dbReference type="OrthoDB" id="192611at2759"/>
<evidence type="ECO:0000256" key="5">
    <source>
        <dbReference type="ARBA" id="ARBA00022554"/>
    </source>
</evidence>
<dbReference type="EMBL" id="KI517881">
    <property type="protein sequence ID" value="ESQ29116.1"/>
    <property type="molecule type" value="Genomic_DNA"/>
</dbReference>
<evidence type="ECO:0000256" key="6">
    <source>
        <dbReference type="ARBA" id="ARBA00022670"/>
    </source>
</evidence>
<dbReference type="PIRSF" id="PIRSF500139">
    <property type="entry name" value="AE"/>
    <property type="match status" value="1"/>
</dbReference>
<dbReference type="FunFam" id="3.40.50.1460:FF:000005">
    <property type="entry name" value="Vacuolar-processing enzyme beta-isozyme"/>
    <property type="match status" value="1"/>
</dbReference>
<dbReference type="GO" id="GO:0051603">
    <property type="term" value="P:proteolysis involved in protein catabolic process"/>
    <property type="evidence" value="ECO:0007669"/>
    <property type="project" value="InterPro"/>
</dbReference>
<evidence type="ECO:0000313" key="15">
    <source>
        <dbReference type="EMBL" id="ESQ29116.1"/>
    </source>
</evidence>
<keyword evidence="10" id="KW-1015">Disulfide bond</keyword>
<feature type="active site" description="Nucleophile" evidence="12">
    <location>
        <position position="211"/>
    </location>
</feature>
<dbReference type="FunFam" id="1.10.132.130:FF:000001">
    <property type="entry name" value="Vacuolar-processing enzyme beta-isozyme"/>
    <property type="match status" value="1"/>
</dbReference>
<dbReference type="Pfam" id="PF01650">
    <property type="entry name" value="Peptidase_C13"/>
    <property type="match status" value="1"/>
</dbReference>
<evidence type="ECO:0000256" key="1">
    <source>
        <dbReference type="ARBA" id="ARBA00000810"/>
    </source>
</evidence>
<sequence>MAMSFCFRSALLLLLLLLVRTESRGRFEPKILMPTEKTKPVEQEEAAIGTRWAVLVAGSSGYGNYRHQADVCHAYQILRKGGLKEENIVVLMYDDIANHPLNPRPGTLINHPDGEDVYAGVPKDYTGHDVTAANFYAVLLGDKKAVKGGSGKVIASKPNDHIFVYYSDHGGPGVLGMPNTPHLYAADFIETLKKKHAAGTYREMVIYVEACESGSVFEGIMPKDLNIYVTTASNAQESSYGTYCPGMNPSPPSEYITCLGDLYSVAWMEDSETHNLKKETIKQQYQTVKMRTSNYNSYSEGSHVMEYGNNTIKAEKLYLYQGFDPATVNLPPNELPVKSPVGVVNQRDADLLFLWHMYRTSEDGSRKDEILKEITDQMRHRKHLDASVELIGMILFGPTTNVLNSVREPGLPLVDDWECLKSMVRVFETHCGSLTQYGMKHMRAFANVCNNGVSKELMEKASAAACGGYESRFMSHPSIVGYSA</sequence>
<dbReference type="GO" id="GO:0005773">
    <property type="term" value="C:vacuole"/>
    <property type="evidence" value="ECO:0007669"/>
    <property type="project" value="UniProtKB-SubCell"/>
</dbReference>
<evidence type="ECO:0000259" key="14">
    <source>
        <dbReference type="Pfam" id="PF20985"/>
    </source>
</evidence>
<dbReference type="PRINTS" id="PR00776">
    <property type="entry name" value="HEMOGLOBNASE"/>
</dbReference>
<keyword evidence="6" id="KW-0645">Protease</keyword>
<evidence type="ECO:0000256" key="12">
    <source>
        <dbReference type="PIRSR" id="PIRSR019663-1"/>
    </source>
</evidence>
<feature type="active site" evidence="12">
    <location>
        <position position="169"/>
    </location>
</feature>
<dbReference type="EC" id="3.4.22.34" evidence="4"/>
<evidence type="ECO:0000313" key="16">
    <source>
        <dbReference type="Proteomes" id="UP000030689"/>
    </source>
</evidence>
<dbReference type="GO" id="GO:0006624">
    <property type="term" value="P:vacuolar protein processing"/>
    <property type="evidence" value="ECO:0007669"/>
    <property type="project" value="TreeGrafter"/>
</dbReference>
<evidence type="ECO:0000256" key="3">
    <source>
        <dbReference type="ARBA" id="ARBA00009941"/>
    </source>
</evidence>
<comment type="catalytic activity">
    <reaction evidence="1">
        <text>Hydrolysis of proteins and small molecule substrates at -Asn-|-Xaa- bonds.</text>
        <dbReference type="EC" id="3.4.22.34"/>
    </reaction>
</comment>
<dbReference type="PANTHER" id="PTHR12000:SF42">
    <property type="entry name" value="LEGUMAIN"/>
    <property type="match status" value="1"/>
</dbReference>
<dbReference type="InterPro" id="IPR001096">
    <property type="entry name" value="Peptidase_C13"/>
</dbReference>
<evidence type="ECO:0000256" key="13">
    <source>
        <dbReference type="SAM" id="SignalP"/>
    </source>
</evidence>
<feature type="chain" id="PRO_5004722491" description="legumain" evidence="13">
    <location>
        <begin position="22"/>
        <end position="484"/>
    </location>
</feature>
<dbReference type="Gramene" id="ESQ29116">
    <property type="protein sequence ID" value="ESQ29116"/>
    <property type="gene ID" value="EUTSA_v10023430mg"/>
</dbReference>
<keyword evidence="9" id="KW-0788">Thiol protease</keyword>
<dbReference type="Gene3D" id="3.40.50.1460">
    <property type="match status" value="1"/>
</dbReference>
<dbReference type="Gene3D" id="1.10.132.130">
    <property type="match status" value="1"/>
</dbReference>
<feature type="signal peptide" evidence="13">
    <location>
        <begin position="1"/>
        <end position="21"/>
    </location>
</feature>
<evidence type="ECO:0000256" key="10">
    <source>
        <dbReference type="ARBA" id="ARBA00023157"/>
    </source>
</evidence>
<gene>
    <name evidence="15" type="ORF">EUTSA_v10023430mg</name>
</gene>
<dbReference type="PIRSF" id="PIRSF019663">
    <property type="entry name" value="Legumain"/>
    <property type="match status" value="1"/>
</dbReference>
<evidence type="ECO:0000256" key="11">
    <source>
        <dbReference type="ARBA" id="ARBA00023180"/>
    </source>
</evidence>
<dbReference type="STRING" id="72664.V4MD29"/>
<evidence type="ECO:0000256" key="4">
    <source>
        <dbReference type="ARBA" id="ARBA00012628"/>
    </source>
</evidence>
<comment type="subcellular location">
    <subcellularLocation>
        <location evidence="2">Vacuole</location>
    </subcellularLocation>
</comment>
<evidence type="ECO:0000256" key="7">
    <source>
        <dbReference type="ARBA" id="ARBA00022729"/>
    </source>
</evidence>
<proteinExistence type="inferred from homology"/>
<dbReference type="MEROPS" id="C13.001"/>
<dbReference type="GO" id="GO:0004197">
    <property type="term" value="F:cysteine-type endopeptidase activity"/>
    <property type="evidence" value="ECO:0007669"/>
    <property type="project" value="UniProtKB-EC"/>
</dbReference>
<dbReference type="InterPro" id="IPR043577">
    <property type="entry name" value="AE"/>
</dbReference>
<evidence type="ECO:0000256" key="8">
    <source>
        <dbReference type="ARBA" id="ARBA00022801"/>
    </source>
</evidence>
<feature type="domain" description="Legumain prodomain" evidence="14">
    <location>
        <begin position="372"/>
        <end position="466"/>
    </location>
</feature>
<dbReference type="eggNOG" id="KOG1348">
    <property type="taxonomic scope" value="Eukaryota"/>
</dbReference>